<comment type="caution">
    <text evidence="2">The sequence shown here is derived from an EMBL/GenBank/DDBJ whole genome shotgun (WGS) entry which is preliminary data.</text>
</comment>
<feature type="region of interest" description="Disordered" evidence="1">
    <location>
        <begin position="1"/>
        <end position="97"/>
    </location>
</feature>
<accession>A0A392SWM6</accession>
<proteinExistence type="predicted"/>
<dbReference type="EMBL" id="LXQA010450155">
    <property type="protein sequence ID" value="MCI52624.1"/>
    <property type="molecule type" value="Genomic_DNA"/>
</dbReference>
<organism evidence="2 3">
    <name type="scientific">Trifolium medium</name>
    <dbReference type="NCBI Taxonomy" id="97028"/>
    <lineage>
        <taxon>Eukaryota</taxon>
        <taxon>Viridiplantae</taxon>
        <taxon>Streptophyta</taxon>
        <taxon>Embryophyta</taxon>
        <taxon>Tracheophyta</taxon>
        <taxon>Spermatophyta</taxon>
        <taxon>Magnoliopsida</taxon>
        <taxon>eudicotyledons</taxon>
        <taxon>Gunneridae</taxon>
        <taxon>Pentapetalae</taxon>
        <taxon>rosids</taxon>
        <taxon>fabids</taxon>
        <taxon>Fabales</taxon>
        <taxon>Fabaceae</taxon>
        <taxon>Papilionoideae</taxon>
        <taxon>50 kb inversion clade</taxon>
        <taxon>NPAAA clade</taxon>
        <taxon>Hologalegina</taxon>
        <taxon>IRL clade</taxon>
        <taxon>Trifolieae</taxon>
        <taxon>Trifolium</taxon>
    </lineage>
</organism>
<protein>
    <submittedName>
        <fullName evidence="2">Uncharacterized protein</fullName>
    </submittedName>
</protein>
<dbReference type="Proteomes" id="UP000265520">
    <property type="component" value="Unassembled WGS sequence"/>
</dbReference>
<reference evidence="2 3" key="1">
    <citation type="journal article" date="2018" name="Front. Plant Sci.">
        <title>Red Clover (Trifolium pratense) and Zigzag Clover (T. medium) - A Picture of Genomic Similarities and Differences.</title>
        <authorList>
            <person name="Dluhosova J."/>
            <person name="Istvanek J."/>
            <person name="Nedelnik J."/>
            <person name="Repkova J."/>
        </authorList>
    </citation>
    <scope>NUCLEOTIDE SEQUENCE [LARGE SCALE GENOMIC DNA]</scope>
    <source>
        <strain evidence="3">cv. 10/8</strain>
        <tissue evidence="2">Leaf</tissue>
    </source>
</reference>
<sequence>SSERLPPAHFSTRFNDDVQGMRDKEPLDKPDEGDFEEEVERRPDTPSPGDSSNLRPNPRGGSRDQVVMTKVSSALLKAQVRSTVRMHRNKRTSSCPP</sequence>
<evidence type="ECO:0000256" key="1">
    <source>
        <dbReference type="SAM" id="MobiDB-lite"/>
    </source>
</evidence>
<name>A0A392SWM6_9FABA</name>
<evidence type="ECO:0000313" key="2">
    <source>
        <dbReference type="EMBL" id="MCI52624.1"/>
    </source>
</evidence>
<dbReference type="AlphaFoldDB" id="A0A392SWM6"/>
<feature type="non-terminal residue" evidence="2">
    <location>
        <position position="1"/>
    </location>
</feature>
<evidence type="ECO:0000313" key="3">
    <source>
        <dbReference type="Proteomes" id="UP000265520"/>
    </source>
</evidence>
<feature type="compositionally biased region" description="Basic and acidic residues" evidence="1">
    <location>
        <begin position="14"/>
        <end position="32"/>
    </location>
</feature>
<feature type="non-terminal residue" evidence="2">
    <location>
        <position position="97"/>
    </location>
</feature>
<keyword evidence="3" id="KW-1185">Reference proteome</keyword>